<feature type="chain" id="PRO_5013010540" description="DUF3558 domain-containing protein" evidence="1">
    <location>
        <begin position="18"/>
        <end position="160"/>
    </location>
</feature>
<reference evidence="2 3" key="1">
    <citation type="submission" date="2017-07" db="EMBL/GenBank/DDBJ databases">
        <title>Draft whole genome sequences of clinical Proprionibacteriaceae strains.</title>
        <authorList>
            <person name="Bernier A.-M."/>
            <person name="Bernard K."/>
            <person name="Domingo M.-C."/>
        </authorList>
    </citation>
    <scope>NUCLEOTIDE SEQUENCE [LARGE SCALE GENOMIC DNA]</scope>
    <source>
        <strain evidence="2 3">NML 150081</strain>
    </source>
</reference>
<dbReference type="EMBL" id="NMVJ01000007">
    <property type="protein sequence ID" value="OYN90355.1"/>
    <property type="molecule type" value="Genomic_DNA"/>
</dbReference>
<comment type="caution">
    <text evidence="2">The sequence shown here is derived from an EMBL/GenBank/DDBJ whole genome shotgun (WGS) entry which is preliminary data.</text>
</comment>
<keyword evidence="3" id="KW-1185">Reference proteome</keyword>
<organism evidence="2 3">
    <name type="scientific">Parenemella sanctibonifatiensis</name>
    <dbReference type="NCBI Taxonomy" id="2016505"/>
    <lineage>
        <taxon>Bacteria</taxon>
        <taxon>Bacillati</taxon>
        <taxon>Actinomycetota</taxon>
        <taxon>Actinomycetes</taxon>
        <taxon>Propionibacteriales</taxon>
        <taxon>Propionibacteriaceae</taxon>
        <taxon>Parenemella</taxon>
    </lineage>
</organism>
<dbReference type="Proteomes" id="UP000216300">
    <property type="component" value="Unassembled WGS sequence"/>
</dbReference>
<protein>
    <recommendedName>
        <fullName evidence="4">DUF3558 domain-containing protein</fullName>
    </recommendedName>
</protein>
<evidence type="ECO:0000256" key="1">
    <source>
        <dbReference type="SAM" id="SignalP"/>
    </source>
</evidence>
<evidence type="ECO:0000313" key="3">
    <source>
        <dbReference type="Proteomes" id="UP000216300"/>
    </source>
</evidence>
<keyword evidence="1" id="KW-0732">Signal</keyword>
<dbReference type="AlphaFoldDB" id="A0A255EL66"/>
<gene>
    <name evidence="2" type="ORF">CGZ91_09355</name>
</gene>
<name>A0A255EL66_9ACTN</name>
<accession>A0A255EL66</accession>
<evidence type="ECO:0008006" key="4">
    <source>
        <dbReference type="Google" id="ProtNLM"/>
    </source>
</evidence>
<evidence type="ECO:0000313" key="2">
    <source>
        <dbReference type="EMBL" id="OYN90355.1"/>
    </source>
</evidence>
<proteinExistence type="predicted"/>
<sequence length="160" mass="17377">MFLAAAAAALLVSSACAETRTPAGPPADQVADLCPTTVGEYYSSGSPRVELDDDFVFTGVTWCDWQWDSGQVVERFTTDVELLQGLYADLSERPAPVVGCALTGPQTRYVVYLYPVEGEPIWWDVPDDGCGDSQTGFQDRTDVGDALKEMNWEISSSPKP</sequence>
<feature type="signal peptide" evidence="1">
    <location>
        <begin position="1"/>
        <end position="17"/>
    </location>
</feature>